<gene>
    <name evidence="8" type="ORF">NWF35_15360</name>
</gene>
<feature type="domain" description="Major facilitator superfamily (MFS) profile" evidence="7">
    <location>
        <begin position="17"/>
        <end position="191"/>
    </location>
</feature>
<evidence type="ECO:0000256" key="3">
    <source>
        <dbReference type="ARBA" id="ARBA00022692"/>
    </source>
</evidence>
<evidence type="ECO:0000313" key="9">
    <source>
        <dbReference type="Proteomes" id="UP001174196"/>
    </source>
</evidence>
<dbReference type="InterPro" id="IPR005829">
    <property type="entry name" value="Sugar_transporter_CS"/>
</dbReference>
<evidence type="ECO:0000256" key="2">
    <source>
        <dbReference type="ARBA" id="ARBA00022448"/>
    </source>
</evidence>
<dbReference type="Pfam" id="PF07690">
    <property type="entry name" value="MFS_1"/>
    <property type="match status" value="1"/>
</dbReference>
<comment type="subcellular location">
    <subcellularLocation>
        <location evidence="1">Cell membrane</location>
        <topology evidence="1">Multi-pass membrane protein</topology>
    </subcellularLocation>
</comment>
<sequence length="191" mass="20479">MAGTGSGSKTTQYKTLFLISIALGTLLNPLNSSMISIAIPRLQAAFHLDFTVVSWIISSFYLTSAIAQPVMGKVADQIGRKRVFLIGLLLVAASSLIAPWAPTFGWLITLRMVQAVGSGAIYPAGMGMVRHHIVKGQAKALAFLAIFSSASAAFGPTIGGLLIHTRLAILLVKQPQLTTGYYHIRHRLCFL</sequence>
<organism evidence="8 9">
    <name type="scientific">Polycladomyces subterraneus</name>
    <dbReference type="NCBI Taxonomy" id="1016997"/>
    <lineage>
        <taxon>Bacteria</taxon>
        <taxon>Bacillati</taxon>
        <taxon>Bacillota</taxon>
        <taxon>Bacilli</taxon>
        <taxon>Bacillales</taxon>
        <taxon>Thermoactinomycetaceae</taxon>
        <taxon>Polycladomyces</taxon>
    </lineage>
</organism>
<evidence type="ECO:0000259" key="7">
    <source>
        <dbReference type="PROSITE" id="PS50850"/>
    </source>
</evidence>
<evidence type="ECO:0000256" key="6">
    <source>
        <dbReference type="SAM" id="Phobius"/>
    </source>
</evidence>
<evidence type="ECO:0000256" key="1">
    <source>
        <dbReference type="ARBA" id="ARBA00004651"/>
    </source>
</evidence>
<feature type="transmembrane region" description="Helical" evidence="6">
    <location>
        <begin position="52"/>
        <end position="71"/>
    </location>
</feature>
<dbReference type="InterPro" id="IPR011701">
    <property type="entry name" value="MFS"/>
</dbReference>
<dbReference type="EMBL" id="JANRHH010000053">
    <property type="protein sequence ID" value="MDN4595241.1"/>
    <property type="molecule type" value="Genomic_DNA"/>
</dbReference>
<keyword evidence="4 6" id="KW-1133">Transmembrane helix</keyword>
<proteinExistence type="predicted"/>
<feature type="transmembrane region" description="Helical" evidence="6">
    <location>
        <begin position="83"/>
        <end position="102"/>
    </location>
</feature>
<dbReference type="InterPro" id="IPR036259">
    <property type="entry name" value="MFS_trans_sf"/>
</dbReference>
<dbReference type="PROSITE" id="PS50850">
    <property type="entry name" value="MFS"/>
    <property type="match status" value="1"/>
</dbReference>
<feature type="transmembrane region" description="Helical" evidence="6">
    <location>
        <begin position="108"/>
        <end position="129"/>
    </location>
</feature>
<keyword evidence="5 6" id="KW-0472">Membrane</keyword>
<name>A0ABT8IR17_9BACL</name>
<dbReference type="SUPFAM" id="SSF103473">
    <property type="entry name" value="MFS general substrate transporter"/>
    <property type="match status" value="1"/>
</dbReference>
<keyword evidence="3 6" id="KW-0812">Transmembrane</keyword>
<dbReference type="PANTHER" id="PTHR42718:SF9">
    <property type="entry name" value="MAJOR FACILITATOR SUPERFAMILY MULTIDRUG TRANSPORTER MFSC"/>
    <property type="match status" value="1"/>
</dbReference>
<keyword evidence="2" id="KW-0813">Transport</keyword>
<keyword evidence="9" id="KW-1185">Reference proteome</keyword>
<dbReference type="InterPro" id="IPR020846">
    <property type="entry name" value="MFS_dom"/>
</dbReference>
<dbReference type="PROSITE" id="PS00216">
    <property type="entry name" value="SUGAR_TRANSPORT_1"/>
    <property type="match status" value="1"/>
</dbReference>
<reference evidence="8" key="1">
    <citation type="submission" date="2022-08" db="EMBL/GenBank/DDBJ databases">
        <title>Polycladomyces zharkentsis sp. nov., a novel thermophilic CMC and starch-degrading bacterium isolated from a geothermal spring in Kazakhstan.</title>
        <authorList>
            <person name="Mashzhan A."/>
            <person name="Kistaubaeva A."/>
            <person name="Javier-Lopez R."/>
            <person name="Birkeland N.-K."/>
        </authorList>
    </citation>
    <scope>NUCLEOTIDE SEQUENCE</scope>
    <source>
        <strain evidence="8">KSR 13</strain>
    </source>
</reference>
<dbReference type="PANTHER" id="PTHR42718">
    <property type="entry name" value="MAJOR FACILITATOR SUPERFAMILY MULTIDRUG TRANSPORTER MFSC"/>
    <property type="match status" value="1"/>
</dbReference>
<feature type="transmembrane region" description="Helical" evidence="6">
    <location>
        <begin position="141"/>
        <end position="163"/>
    </location>
</feature>
<evidence type="ECO:0000313" key="8">
    <source>
        <dbReference type="EMBL" id="MDN4595241.1"/>
    </source>
</evidence>
<dbReference type="Proteomes" id="UP001174196">
    <property type="component" value="Unassembled WGS sequence"/>
</dbReference>
<evidence type="ECO:0000256" key="5">
    <source>
        <dbReference type="ARBA" id="ARBA00023136"/>
    </source>
</evidence>
<comment type="caution">
    <text evidence="8">The sequence shown here is derived from an EMBL/GenBank/DDBJ whole genome shotgun (WGS) entry which is preliminary data.</text>
</comment>
<dbReference type="Gene3D" id="1.20.1720.10">
    <property type="entry name" value="Multidrug resistance protein D"/>
    <property type="match status" value="1"/>
</dbReference>
<protein>
    <submittedName>
        <fullName evidence="8">MFS transporter</fullName>
    </submittedName>
</protein>
<evidence type="ECO:0000256" key="4">
    <source>
        <dbReference type="ARBA" id="ARBA00022989"/>
    </source>
</evidence>
<feature type="transmembrane region" description="Helical" evidence="6">
    <location>
        <begin position="16"/>
        <end position="40"/>
    </location>
</feature>
<accession>A0ABT8IR17</accession>